<evidence type="ECO:0000313" key="2">
    <source>
        <dbReference type="Proteomes" id="UP000254463"/>
    </source>
</evidence>
<dbReference type="Proteomes" id="UP000254463">
    <property type="component" value="Unassembled WGS sequence"/>
</dbReference>
<protein>
    <submittedName>
        <fullName evidence="1">Uncharacterized protein</fullName>
    </submittedName>
</protein>
<name>A0A7D8IS36_SALER</name>
<evidence type="ECO:0000313" key="1">
    <source>
        <dbReference type="EMBL" id="SUF94074.1"/>
    </source>
</evidence>
<organism evidence="1 2">
    <name type="scientific">Salmonella enterica</name>
    <name type="common">Salmonella choleraesuis</name>
    <dbReference type="NCBI Taxonomy" id="28901"/>
    <lineage>
        <taxon>Bacteria</taxon>
        <taxon>Pseudomonadati</taxon>
        <taxon>Pseudomonadota</taxon>
        <taxon>Gammaproteobacteria</taxon>
        <taxon>Enterobacterales</taxon>
        <taxon>Enterobacteriaceae</taxon>
        <taxon>Salmonella</taxon>
    </lineage>
</organism>
<dbReference type="AlphaFoldDB" id="A0A7D8IS36"/>
<accession>A0A7D8IS36</accession>
<dbReference type="EMBL" id="UGWV01000002">
    <property type="protein sequence ID" value="SUF94074.1"/>
    <property type="molecule type" value="Genomic_DNA"/>
</dbReference>
<reference evidence="1 2" key="1">
    <citation type="submission" date="2018-06" db="EMBL/GenBank/DDBJ databases">
        <authorList>
            <consortium name="Pathogen Informatics"/>
            <person name="Doyle S."/>
        </authorList>
    </citation>
    <scope>NUCLEOTIDE SEQUENCE [LARGE SCALE GENOMIC DNA]</scope>
    <source>
        <strain evidence="1 2">NCTC6385</strain>
    </source>
</reference>
<proteinExistence type="predicted"/>
<gene>
    <name evidence="1" type="ORF">NCTC6385_00939</name>
</gene>
<sequence length="106" mass="10661">MLPEVHTQFPATGITSQAAINPEFPAAGNTTGCTLTVDATAGAVTATPVGSVFCSTLLAIAGSGLPAVTDADAPDTAVPRRSAQIVIIRGNPLILTISFKIRLSDG</sequence>